<evidence type="ECO:0000313" key="2">
    <source>
        <dbReference type="EMBL" id="CAE1174292.1"/>
    </source>
</evidence>
<keyword evidence="3" id="KW-1185">Reference proteome</keyword>
<protein>
    <submittedName>
        <fullName evidence="2">Uncharacterized protein</fullName>
    </submittedName>
</protein>
<evidence type="ECO:0000256" key="1">
    <source>
        <dbReference type="SAM" id="Phobius"/>
    </source>
</evidence>
<name>A0A812BAD6_ACAPH</name>
<accession>A0A812BAD6</accession>
<gene>
    <name evidence="2" type="ORF">SPHA_13063</name>
</gene>
<comment type="caution">
    <text evidence="2">The sequence shown here is derived from an EMBL/GenBank/DDBJ whole genome shotgun (WGS) entry which is preliminary data.</text>
</comment>
<proteinExistence type="predicted"/>
<dbReference type="Proteomes" id="UP000597762">
    <property type="component" value="Unassembled WGS sequence"/>
</dbReference>
<dbReference type="AlphaFoldDB" id="A0A812BAD6"/>
<dbReference type="EMBL" id="CAHIKZ030000435">
    <property type="protein sequence ID" value="CAE1174292.1"/>
    <property type="molecule type" value="Genomic_DNA"/>
</dbReference>
<evidence type="ECO:0000313" key="3">
    <source>
        <dbReference type="Proteomes" id="UP000597762"/>
    </source>
</evidence>
<keyword evidence="1" id="KW-0812">Transmembrane</keyword>
<feature type="transmembrane region" description="Helical" evidence="1">
    <location>
        <begin position="42"/>
        <end position="64"/>
    </location>
</feature>
<feature type="transmembrane region" description="Helical" evidence="1">
    <location>
        <begin position="144"/>
        <end position="165"/>
    </location>
</feature>
<sequence>MSCLSTRSFFIHFHLRSSGFPSCKLWLFYIGNLYKTLPLLSLASHVVSFSLSISHFLSFSLSLSPPQRLIILLKSFFYFTLFTPSHFFFTSSFSVTHSRLLLNYGAFKLAIYIRDSRYSPFCFILFLSLSLSVSVCLSVSVSLCLSVCLCLCLSVCLSLSLSLSFPTIYNFSVIPFPFLLHQFLSFSHPLSLVYSSTHPH</sequence>
<feature type="transmembrane region" description="Helical" evidence="1">
    <location>
        <begin position="118"/>
        <end position="137"/>
    </location>
</feature>
<feature type="transmembrane region" description="Helical" evidence="1">
    <location>
        <begin position="76"/>
        <end position="98"/>
    </location>
</feature>
<keyword evidence="1" id="KW-1133">Transmembrane helix</keyword>
<keyword evidence="1" id="KW-0472">Membrane</keyword>
<organism evidence="2 3">
    <name type="scientific">Acanthosepion pharaonis</name>
    <name type="common">Pharaoh cuttlefish</name>
    <name type="synonym">Sepia pharaonis</name>
    <dbReference type="NCBI Taxonomy" id="158019"/>
    <lineage>
        <taxon>Eukaryota</taxon>
        <taxon>Metazoa</taxon>
        <taxon>Spiralia</taxon>
        <taxon>Lophotrochozoa</taxon>
        <taxon>Mollusca</taxon>
        <taxon>Cephalopoda</taxon>
        <taxon>Coleoidea</taxon>
        <taxon>Decapodiformes</taxon>
        <taxon>Sepiida</taxon>
        <taxon>Sepiina</taxon>
        <taxon>Sepiidae</taxon>
        <taxon>Acanthosepion</taxon>
    </lineage>
</organism>
<reference evidence="2" key="1">
    <citation type="submission" date="2021-01" db="EMBL/GenBank/DDBJ databases">
        <authorList>
            <person name="Li R."/>
            <person name="Bekaert M."/>
        </authorList>
    </citation>
    <scope>NUCLEOTIDE SEQUENCE</scope>
    <source>
        <strain evidence="2">Farmed</strain>
    </source>
</reference>